<dbReference type="RefSeq" id="WP_072901274.1">
    <property type="nucleotide sequence ID" value="NZ_FRAD01000003.1"/>
</dbReference>
<dbReference type="SUPFAM" id="SSF54197">
    <property type="entry name" value="HIT-like"/>
    <property type="match status" value="1"/>
</dbReference>
<dbReference type="Pfam" id="PF01230">
    <property type="entry name" value="HIT"/>
    <property type="match status" value="1"/>
</dbReference>
<protein>
    <submittedName>
        <fullName evidence="5">Histidine triad (HIT) family protein</fullName>
    </submittedName>
</protein>
<dbReference type="InterPro" id="IPR011146">
    <property type="entry name" value="HIT-like"/>
</dbReference>
<evidence type="ECO:0000259" key="4">
    <source>
        <dbReference type="PROSITE" id="PS51084"/>
    </source>
</evidence>
<gene>
    <name evidence="5" type="ORF">SAMN02745248_00181</name>
</gene>
<reference evidence="5 6" key="1">
    <citation type="submission" date="2016-11" db="EMBL/GenBank/DDBJ databases">
        <authorList>
            <person name="Jaros S."/>
            <person name="Januszkiewicz K."/>
            <person name="Wedrychowicz H."/>
        </authorList>
    </citation>
    <scope>NUCLEOTIDE SEQUENCE [LARGE SCALE GENOMIC DNA]</scope>
    <source>
        <strain evidence="5 6">DSM 3090</strain>
    </source>
</reference>
<dbReference type="STRING" id="1121331.SAMN02745248_00181"/>
<feature type="active site" description="Tele-AMP-histidine intermediate" evidence="1">
    <location>
        <position position="100"/>
    </location>
</feature>
<name>A0A1M6JGA5_9CLOT</name>
<dbReference type="PANTHER" id="PTHR23089">
    <property type="entry name" value="HISTIDINE TRIAD HIT PROTEIN"/>
    <property type="match status" value="1"/>
</dbReference>
<dbReference type="GO" id="GO:0003824">
    <property type="term" value="F:catalytic activity"/>
    <property type="evidence" value="ECO:0007669"/>
    <property type="project" value="InterPro"/>
</dbReference>
<dbReference type="OrthoDB" id="9784774at2"/>
<dbReference type="EMBL" id="FRAD01000003">
    <property type="protein sequence ID" value="SHJ45710.1"/>
    <property type="molecule type" value="Genomic_DNA"/>
</dbReference>
<dbReference type="PROSITE" id="PS51084">
    <property type="entry name" value="HIT_2"/>
    <property type="match status" value="1"/>
</dbReference>
<dbReference type="InterPro" id="IPR019808">
    <property type="entry name" value="Histidine_triad_CS"/>
</dbReference>
<dbReference type="PROSITE" id="PS00892">
    <property type="entry name" value="HIT_1"/>
    <property type="match status" value="1"/>
</dbReference>
<evidence type="ECO:0000313" key="6">
    <source>
        <dbReference type="Proteomes" id="UP000183952"/>
    </source>
</evidence>
<feature type="domain" description="HIT" evidence="4">
    <location>
        <begin position="5"/>
        <end position="114"/>
    </location>
</feature>
<dbReference type="Gene3D" id="3.30.428.10">
    <property type="entry name" value="HIT-like"/>
    <property type="match status" value="1"/>
</dbReference>
<dbReference type="CDD" id="cd01276">
    <property type="entry name" value="PKCI_related"/>
    <property type="match status" value="1"/>
</dbReference>
<dbReference type="Proteomes" id="UP000183952">
    <property type="component" value="Unassembled WGS sequence"/>
</dbReference>
<accession>A0A1M6JGA5</accession>
<organism evidence="5 6">
    <name type="scientific">Hathewaya proteolytica DSM 3090</name>
    <dbReference type="NCBI Taxonomy" id="1121331"/>
    <lineage>
        <taxon>Bacteria</taxon>
        <taxon>Bacillati</taxon>
        <taxon>Bacillota</taxon>
        <taxon>Clostridia</taxon>
        <taxon>Eubacteriales</taxon>
        <taxon>Clostridiaceae</taxon>
        <taxon>Hathewaya</taxon>
    </lineage>
</organism>
<proteinExistence type="predicted"/>
<dbReference type="PRINTS" id="PR00332">
    <property type="entry name" value="HISTRIAD"/>
</dbReference>
<keyword evidence="6" id="KW-1185">Reference proteome</keyword>
<evidence type="ECO:0000256" key="2">
    <source>
        <dbReference type="PIRSR" id="PIRSR601310-3"/>
    </source>
</evidence>
<feature type="short sequence motif" description="Histidine triad motif" evidence="2 3">
    <location>
        <begin position="98"/>
        <end position="102"/>
    </location>
</feature>
<sequence>MENCIFCKILKNEIPSEKVYEDDKVYAFKDINPEAPIHILIIPKVHIATLNDVNVDNVHLISHIYLVAKDITKKFGIDKTGYRVISNCGENAGQTVFHVHFHLLGGEKLATTLN</sequence>
<evidence type="ECO:0000256" key="1">
    <source>
        <dbReference type="PIRSR" id="PIRSR601310-1"/>
    </source>
</evidence>
<dbReference type="InterPro" id="IPR036265">
    <property type="entry name" value="HIT-like_sf"/>
</dbReference>
<dbReference type="InterPro" id="IPR001310">
    <property type="entry name" value="Histidine_triad_HIT"/>
</dbReference>
<evidence type="ECO:0000313" key="5">
    <source>
        <dbReference type="EMBL" id="SHJ45710.1"/>
    </source>
</evidence>
<dbReference type="AlphaFoldDB" id="A0A1M6JGA5"/>
<evidence type="ECO:0000256" key="3">
    <source>
        <dbReference type="PROSITE-ProRule" id="PRU00464"/>
    </source>
</evidence>